<evidence type="ECO:0000313" key="2">
    <source>
        <dbReference type="EMBL" id="SSW89708.1"/>
    </source>
</evidence>
<dbReference type="SUPFAM" id="SSF53474">
    <property type="entry name" value="alpha/beta-Hydrolases"/>
    <property type="match status" value="1"/>
</dbReference>
<evidence type="ECO:0000313" key="3">
    <source>
        <dbReference type="Proteomes" id="UP000252631"/>
    </source>
</evidence>
<protein>
    <submittedName>
        <fullName evidence="2">Dienelactone hydrolase</fullName>
    </submittedName>
</protein>
<dbReference type="Proteomes" id="UP000252631">
    <property type="component" value="Unassembled WGS sequence"/>
</dbReference>
<dbReference type="InterPro" id="IPR029058">
    <property type="entry name" value="AB_hydrolase_fold"/>
</dbReference>
<gene>
    <name evidence="1" type="ORF">BJ125_1043</name>
    <name evidence="2" type="ORF">SAMN05892882_1043</name>
</gene>
<dbReference type="AlphaFoldDB" id="A0A336JJ05"/>
<evidence type="ECO:0000313" key="1">
    <source>
        <dbReference type="EMBL" id="RED38255.1"/>
    </source>
</evidence>
<dbReference type="GO" id="GO:0016787">
    <property type="term" value="F:hydrolase activity"/>
    <property type="evidence" value="ECO:0007669"/>
    <property type="project" value="UniProtKB-KW"/>
</dbReference>
<dbReference type="EMBL" id="UFQQ01000004">
    <property type="protein sequence ID" value="SSW89708.1"/>
    <property type="molecule type" value="Genomic_DNA"/>
</dbReference>
<accession>A0A336JJ05</accession>
<organism evidence="2 3">
    <name type="scientific">Rhodopseudomonas pentothenatexigens</name>
    <dbReference type="NCBI Taxonomy" id="999699"/>
    <lineage>
        <taxon>Bacteria</taxon>
        <taxon>Pseudomonadati</taxon>
        <taxon>Pseudomonadota</taxon>
        <taxon>Alphaproteobacteria</taxon>
        <taxon>Hyphomicrobiales</taxon>
        <taxon>Nitrobacteraceae</taxon>
        <taxon>Rhodopseudomonas</taxon>
    </lineage>
</organism>
<proteinExistence type="predicted"/>
<dbReference type="Gene3D" id="1.20.1440.110">
    <property type="entry name" value="acylaminoacyl peptidase"/>
    <property type="match status" value="1"/>
</dbReference>
<reference evidence="1 4" key="2">
    <citation type="submission" date="2018-07" db="EMBL/GenBank/DDBJ databases">
        <title>Genomic Encyclopedia of Archaeal and Bacterial Type Strains, Phase II (KMG-II): from individual species to whole genera.</title>
        <authorList>
            <person name="Goeker M."/>
        </authorList>
    </citation>
    <scope>NUCLEOTIDE SEQUENCE [LARGE SCALE GENOMIC DNA]</scope>
    <source>
        <strain evidence="1 4">JA575</strain>
    </source>
</reference>
<reference evidence="2 3" key="1">
    <citation type="submission" date="2017-08" db="EMBL/GenBank/DDBJ databases">
        <authorList>
            <person name="de Groot N.N."/>
        </authorList>
    </citation>
    <scope>NUCLEOTIDE SEQUENCE [LARGE SCALE GENOMIC DNA]</scope>
    <source>
        <strain evidence="2 3">JA575</strain>
    </source>
</reference>
<evidence type="ECO:0000313" key="4">
    <source>
        <dbReference type="Proteomes" id="UP000256343"/>
    </source>
</evidence>
<keyword evidence="4" id="KW-1185">Reference proteome</keyword>
<sequence length="382" mass="41855">MREGLAALQLDHRIRDHRDVRGLLDHDEYSAEFRRLLCVAQTDGATYSECVTAAGLIRASNGPGWRRTWEELGSLHRRRADEATRSCNYVAAQRSWLHAANYFMAAAIEQCPDGKDQRLGSLARQCLRQFLTNLYPQGQTVTIPWLEGRSLDCFHLPIATRGAGTAPIVVCVAECRRTKEEILSLVLRSARQHGMALLCVDLPPQEDLSAPFRTGPETAIVAIVDYIVDTLRIDPDRIAVISDGSPSSMVARGVALDGRVAAAVCDGGLWELWTERQTNACGGAPGLMLGSPRAPAVRCPMLVPLRASDGIDPSHARRLLAERHPHSRDLLIEVFGDGHGEPWNLAGYDPILLADFVFDWLGQHLDPGPTDNGSISHSSPPL</sequence>
<dbReference type="Proteomes" id="UP000256343">
    <property type="component" value="Unassembled WGS sequence"/>
</dbReference>
<keyword evidence="2" id="KW-0378">Hydrolase</keyword>
<dbReference type="RefSeq" id="WP_244601195.1">
    <property type="nucleotide sequence ID" value="NZ_QRDT01000004.1"/>
</dbReference>
<dbReference type="EMBL" id="QRDT01000004">
    <property type="protein sequence ID" value="RED38255.1"/>
    <property type="molecule type" value="Genomic_DNA"/>
</dbReference>
<dbReference type="Gene3D" id="3.40.50.1820">
    <property type="entry name" value="alpha/beta hydrolase"/>
    <property type="match status" value="1"/>
</dbReference>
<name>A0A336JJ05_9BRAD</name>